<evidence type="ECO:0000256" key="1">
    <source>
        <dbReference type="SAM" id="MobiDB-lite"/>
    </source>
</evidence>
<dbReference type="Proteomes" id="UP000002630">
    <property type="component" value="Linkage Group LG20"/>
</dbReference>
<evidence type="ECO:0000313" key="3">
    <source>
        <dbReference type="Proteomes" id="UP000002630"/>
    </source>
</evidence>
<feature type="compositionally biased region" description="Basic and acidic residues" evidence="1">
    <location>
        <begin position="116"/>
        <end position="131"/>
    </location>
</feature>
<keyword evidence="3" id="KW-1185">Reference proteome</keyword>
<sequence>MHRTSSVSVRVSWRKLEGGLINQVDLIEQMGPLPFNLEFFTECQDMRELLAYLDAPPDTGDSGETTIPGDGANGELYEVAGGDRDRDRSGGTGTSGAEHGDRREGDEAAVAAEGPASDRTDRSAPRNEGRGAGEGAGADGGGGADAASGNGACSGSGGGGRRRGRNERFYKMTEEICDVVDSYGLVCFYPLNIQDAETVGRVLSQIDKCNGYMLGARDTAAPAAGAGAGEGSVSSLFRTAFSDTHEPMFEKVGSVQERYMPDTYGAAPPELELMMNGAAGKVEGL</sequence>
<organism evidence="2 3">
    <name type="scientific">Ectocarpus siliculosus</name>
    <name type="common">Brown alga</name>
    <name type="synonym">Conferva siliculosa</name>
    <dbReference type="NCBI Taxonomy" id="2880"/>
    <lineage>
        <taxon>Eukaryota</taxon>
        <taxon>Sar</taxon>
        <taxon>Stramenopiles</taxon>
        <taxon>Ochrophyta</taxon>
        <taxon>PX clade</taxon>
        <taxon>Phaeophyceae</taxon>
        <taxon>Ectocarpales</taxon>
        <taxon>Ectocarpaceae</taxon>
        <taxon>Ectocarpus</taxon>
    </lineage>
</organism>
<dbReference type="EMBL" id="FN649745">
    <property type="protein sequence ID" value="CBN77094.1"/>
    <property type="molecule type" value="Genomic_DNA"/>
</dbReference>
<name>D8LL96_ECTSI</name>
<gene>
    <name evidence="2" type="ORF">Esi_0036_0018</name>
</gene>
<dbReference type="AlphaFoldDB" id="D8LL96"/>
<accession>D8LL96</accession>
<dbReference type="STRING" id="2880.D8LL96"/>
<dbReference type="OrthoDB" id="5839at2759"/>
<feature type="region of interest" description="Disordered" evidence="1">
    <location>
        <begin position="55"/>
        <end position="164"/>
    </location>
</feature>
<proteinExistence type="predicted"/>
<feature type="compositionally biased region" description="Gly residues" evidence="1">
    <location>
        <begin position="132"/>
        <end position="144"/>
    </location>
</feature>
<dbReference type="InParanoid" id="D8LL96"/>
<dbReference type="EMBL" id="FN648553">
    <property type="protein sequence ID" value="CBN77094.1"/>
    <property type="molecule type" value="Genomic_DNA"/>
</dbReference>
<evidence type="ECO:0000313" key="2">
    <source>
        <dbReference type="EMBL" id="CBN77094.1"/>
    </source>
</evidence>
<reference evidence="2 3" key="1">
    <citation type="journal article" date="2010" name="Nature">
        <title>The Ectocarpus genome and the independent evolution of multicellularity in brown algae.</title>
        <authorList>
            <person name="Cock J.M."/>
            <person name="Sterck L."/>
            <person name="Rouze P."/>
            <person name="Scornet D."/>
            <person name="Allen A.E."/>
            <person name="Amoutzias G."/>
            <person name="Anthouard V."/>
            <person name="Artiguenave F."/>
            <person name="Aury J.M."/>
            <person name="Badger J.H."/>
            <person name="Beszteri B."/>
            <person name="Billiau K."/>
            <person name="Bonnet E."/>
            <person name="Bothwell J.H."/>
            <person name="Bowler C."/>
            <person name="Boyen C."/>
            <person name="Brownlee C."/>
            <person name="Carrano C.J."/>
            <person name="Charrier B."/>
            <person name="Cho G.Y."/>
            <person name="Coelho S.M."/>
            <person name="Collen J."/>
            <person name="Corre E."/>
            <person name="Da Silva C."/>
            <person name="Delage L."/>
            <person name="Delaroque N."/>
            <person name="Dittami S.M."/>
            <person name="Doulbeau S."/>
            <person name="Elias M."/>
            <person name="Farnham G."/>
            <person name="Gachon C.M."/>
            <person name="Gschloessl B."/>
            <person name="Heesch S."/>
            <person name="Jabbari K."/>
            <person name="Jubin C."/>
            <person name="Kawai H."/>
            <person name="Kimura K."/>
            <person name="Kloareg B."/>
            <person name="Kupper F.C."/>
            <person name="Lang D."/>
            <person name="Le Bail A."/>
            <person name="Leblanc C."/>
            <person name="Lerouge P."/>
            <person name="Lohr M."/>
            <person name="Lopez P.J."/>
            <person name="Martens C."/>
            <person name="Maumus F."/>
            <person name="Michel G."/>
            <person name="Miranda-Saavedra D."/>
            <person name="Morales J."/>
            <person name="Moreau H."/>
            <person name="Motomura T."/>
            <person name="Nagasato C."/>
            <person name="Napoli C.A."/>
            <person name="Nelson D.R."/>
            <person name="Nyvall-Collen P."/>
            <person name="Peters A.F."/>
            <person name="Pommier C."/>
            <person name="Potin P."/>
            <person name="Poulain J."/>
            <person name="Quesneville H."/>
            <person name="Read B."/>
            <person name="Rensing S.A."/>
            <person name="Ritter A."/>
            <person name="Rousvoal S."/>
            <person name="Samanta M."/>
            <person name="Samson G."/>
            <person name="Schroeder D.C."/>
            <person name="Segurens B."/>
            <person name="Strittmatter M."/>
            <person name="Tonon T."/>
            <person name="Tregear J.W."/>
            <person name="Valentin K."/>
            <person name="von Dassow P."/>
            <person name="Yamagishi T."/>
            <person name="Van de Peer Y."/>
            <person name="Wincker P."/>
        </authorList>
    </citation>
    <scope>NUCLEOTIDE SEQUENCE [LARGE SCALE GENOMIC DNA]</scope>
    <source>
        <strain evidence="3">Ec32 / CCAP1310/4</strain>
    </source>
</reference>
<protein>
    <submittedName>
        <fullName evidence="2">Uncharacterized protein</fullName>
    </submittedName>
</protein>